<evidence type="ECO:0000313" key="2">
    <source>
        <dbReference type="Proteomes" id="UP000198571"/>
    </source>
</evidence>
<proteinExistence type="predicted"/>
<keyword evidence="2" id="KW-1185">Reference proteome</keyword>
<dbReference type="AlphaFoldDB" id="A0A1H9UU29"/>
<protein>
    <recommendedName>
        <fullName evidence="3">DUF429 domain-containing protein</fullName>
    </recommendedName>
</protein>
<sequence length="202" mass="22941">MSLEQLAQPVDPSFNMSNIEEDTLVVIGVDAPLGFPSAFIKLLNGGRPAVMKPAKEIDNPLAYRFTDREMYRVFGKKALSAAYDRIGNNATAAMLHTRLWQEEHEFKTYPFDDPWAEDNKIIIEVYPALVKEKRFEEVHNYLREFFPSNTASGTDAYDACICAIYAIAFGMSGKVLPSLQGPPTDRKEEVKEEGWIYYFKPN</sequence>
<dbReference type="EMBL" id="FOGT01000008">
    <property type="protein sequence ID" value="SES12841.1"/>
    <property type="molecule type" value="Genomic_DNA"/>
</dbReference>
<evidence type="ECO:0008006" key="3">
    <source>
        <dbReference type="Google" id="ProtNLM"/>
    </source>
</evidence>
<accession>A0A1H9UU29</accession>
<dbReference type="Proteomes" id="UP000198571">
    <property type="component" value="Unassembled WGS sequence"/>
</dbReference>
<reference evidence="2" key="1">
    <citation type="submission" date="2016-10" db="EMBL/GenBank/DDBJ databases">
        <authorList>
            <person name="Varghese N."/>
            <person name="Submissions S."/>
        </authorList>
    </citation>
    <scope>NUCLEOTIDE SEQUENCE [LARGE SCALE GENOMIC DNA]</scope>
    <source>
        <strain evidence="2">S9</strain>
    </source>
</reference>
<organism evidence="1 2">
    <name type="scientific">Salipaludibacillus aurantiacus</name>
    <dbReference type="NCBI Taxonomy" id="1601833"/>
    <lineage>
        <taxon>Bacteria</taxon>
        <taxon>Bacillati</taxon>
        <taxon>Bacillota</taxon>
        <taxon>Bacilli</taxon>
        <taxon>Bacillales</taxon>
        <taxon>Bacillaceae</taxon>
    </lineage>
</organism>
<gene>
    <name evidence="1" type="ORF">SAMN05518684_108173</name>
</gene>
<name>A0A1H9UU29_9BACI</name>
<dbReference type="STRING" id="1601833.SAMN05518684_108173"/>
<evidence type="ECO:0000313" key="1">
    <source>
        <dbReference type="EMBL" id="SES12841.1"/>
    </source>
</evidence>